<keyword evidence="1" id="KW-0472">Membrane</keyword>
<evidence type="ECO:0000256" key="1">
    <source>
        <dbReference type="SAM" id="Phobius"/>
    </source>
</evidence>
<name>A0AAD9NM13_RIDPI</name>
<reference evidence="2" key="1">
    <citation type="journal article" date="2023" name="Mol. Biol. Evol.">
        <title>Third-Generation Sequencing Reveals the Adaptive Role of the Epigenome in Three Deep-Sea Polychaetes.</title>
        <authorList>
            <person name="Perez M."/>
            <person name="Aroh O."/>
            <person name="Sun Y."/>
            <person name="Lan Y."/>
            <person name="Juniper S.K."/>
            <person name="Young C.R."/>
            <person name="Angers B."/>
            <person name="Qian P.Y."/>
        </authorList>
    </citation>
    <scope>NUCLEOTIDE SEQUENCE</scope>
    <source>
        <strain evidence="2">R07B-5</strain>
    </source>
</reference>
<gene>
    <name evidence="2" type="ORF">NP493_870g02037</name>
</gene>
<evidence type="ECO:0000313" key="3">
    <source>
        <dbReference type="Proteomes" id="UP001209878"/>
    </source>
</evidence>
<keyword evidence="1" id="KW-0812">Transmembrane</keyword>
<dbReference type="EMBL" id="JAODUO010000869">
    <property type="protein sequence ID" value="KAK2173513.1"/>
    <property type="molecule type" value="Genomic_DNA"/>
</dbReference>
<keyword evidence="3" id="KW-1185">Reference proteome</keyword>
<evidence type="ECO:0000313" key="2">
    <source>
        <dbReference type="EMBL" id="KAK2173513.1"/>
    </source>
</evidence>
<feature type="transmembrane region" description="Helical" evidence="1">
    <location>
        <begin position="133"/>
        <end position="157"/>
    </location>
</feature>
<proteinExistence type="predicted"/>
<protein>
    <submittedName>
        <fullName evidence="2">Uncharacterized protein</fullName>
    </submittedName>
</protein>
<sequence>MWTDHALAVDEETELKKYSVNPWEPVEANSPYAKKIPPDTDSDSYSGYDLGIYARYYPLYSAFVGSGSFEVMKANINNETGVCVNYEVRRNETRLGLFRCPMPFEPAELQSCCGENYAEFCCYDDSGRRRSQMYGALVLGGVLAFVIIQAVACWCLLGKRHSSVKSTVDG</sequence>
<organism evidence="2 3">
    <name type="scientific">Ridgeia piscesae</name>
    <name type="common">Tubeworm</name>
    <dbReference type="NCBI Taxonomy" id="27915"/>
    <lineage>
        <taxon>Eukaryota</taxon>
        <taxon>Metazoa</taxon>
        <taxon>Spiralia</taxon>
        <taxon>Lophotrochozoa</taxon>
        <taxon>Annelida</taxon>
        <taxon>Polychaeta</taxon>
        <taxon>Sedentaria</taxon>
        <taxon>Canalipalpata</taxon>
        <taxon>Sabellida</taxon>
        <taxon>Siboglinidae</taxon>
        <taxon>Ridgeia</taxon>
    </lineage>
</organism>
<dbReference type="AlphaFoldDB" id="A0AAD9NM13"/>
<dbReference type="Proteomes" id="UP001209878">
    <property type="component" value="Unassembled WGS sequence"/>
</dbReference>
<keyword evidence="1" id="KW-1133">Transmembrane helix</keyword>
<accession>A0AAD9NM13</accession>
<comment type="caution">
    <text evidence="2">The sequence shown here is derived from an EMBL/GenBank/DDBJ whole genome shotgun (WGS) entry which is preliminary data.</text>
</comment>